<accession>A0A7J8ERA2</accession>
<gene>
    <name evidence="1" type="ORF">HJG59_008738</name>
</gene>
<keyword evidence="2" id="KW-1185">Reference proteome</keyword>
<dbReference type="InParanoid" id="A0A7J8ERA2"/>
<dbReference type="EMBL" id="JACASF010000013">
    <property type="protein sequence ID" value="KAF6438048.1"/>
    <property type="molecule type" value="Genomic_DNA"/>
</dbReference>
<name>A0A7J8ERA2_MOLMO</name>
<organism evidence="1 2">
    <name type="scientific">Molossus molossus</name>
    <name type="common">Pallas' mastiff bat</name>
    <name type="synonym">Vespertilio molossus</name>
    <dbReference type="NCBI Taxonomy" id="27622"/>
    <lineage>
        <taxon>Eukaryota</taxon>
        <taxon>Metazoa</taxon>
        <taxon>Chordata</taxon>
        <taxon>Craniata</taxon>
        <taxon>Vertebrata</taxon>
        <taxon>Euteleostomi</taxon>
        <taxon>Mammalia</taxon>
        <taxon>Eutheria</taxon>
        <taxon>Laurasiatheria</taxon>
        <taxon>Chiroptera</taxon>
        <taxon>Yangochiroptera</taxon>
        <taxon>Molossidae</taxon>
        <taxon>Molossus</taxon>
    </lineage>
</organism>
<dbReference type="Proteomes" id="UP000550707">
    <property type="component" value="Unassembled WGS sequence"/>
</dbReference>
<comment type="caution">
    <text evidence="1">The sequence shown here is derived from an EMBL/GenBank/DDBJ whole genome shotgun (WGS) entry which is preliminary data.</text>
</comment>
<protein>
    <submittedName>
        <fullName evidence="1">Uncharacterized protein</fullName>
    </submittedName>
</protein>
<dbReference type="AlphaFoldDB" id="A0A7J8ERA2"/>
<evidence type="ECO:0000313" key="1">
    <source>
        <dbReference type="EMBL" id="KAF6438048.1"/>
    </source>
</evidence>
<reference evidence="1 2" key="1">
    <citation type="journal article" date="2020" name="Nature">
        <title>Six reference-quality genomes reveal evolution of bat adaptations.</title>
        <authorList>
            <person name="Jebb D."/>
            <person name="Huang Z."/>
            <person name="Pippel M."/>
            <person name="Hughes G.M."/>
            <person name="Lavrichenko K."/>
            <person name="Devanna P."/>
            <person name="Winkler S."/>
            <person name="Jermiin L.S."/>
            <person name="Skirmuntt E.C."/>
            <person name="Katzourakis A."/>
            <person name="Burkitt-Gray L."/>
            <person name="Ray D.A."/>
            <person name="Sullivan K.A.M."/>
            <person name="Roscito J.G."/>
            <person name="Kirilenko B.M."/>
            <person name="Davalos L.M."/>
            <person name="Corthals A.P."/>
            <person name="Power M.L."/>
            <person name="Jones G."/>
            <person name="Ransome R.D."/>
            <person name="Dechmann D.K.N."/>
            <person name="Locatelli A.G."/>
            <person name="Puechmaille S.J."/>
            <person name="Fedrigo O."/>
            <person name="Jarvis E.D."/>
            <person name="Hiller M."/>
            <person name="Vernes S.C."/>
            <person name="Myers E.W."/>
            <person name="Teeling E.C."/>
        </authorList>
    </citation>
    <scope>NUCLEOTIDE SEQUENCE [LARGE SCALE GENOMIC DNA]</scope>
    <source>
        <strain evidence="1">MMolMol1</strain>
        <tissue evidence="1">Muscle</tissue>
    </source>
</reference>
<evidence type="ECO:0000313" key="2">
    <source>
        <dbReference type="Proteomes" id="UP000550707"/>
    </source>
</evidence>
<proteinExistence type="predicted"/>
<sequence length="128" mass="13994">MKHRKGFEPRLPGSRARIHSLPGAQRRLYFQPRCAEHFHGGLSSLCAAAARCSALGPVLCPAWAAGRSTLSMRTCGGELAPRGQPQQWAWKLMGKCSCQPAIWLTCLRVLPYPAREVPAALGPNHPQQ</sequence>